<name>A0ABV7D5Z1_9PROT</name>
<evidence type="ECO:0000313" key="2">
    <source>
        <dbReference type="EMBL" id="MFC3052609.1"/>
    </source>
</evidence>
<protein>
    <submittedName>
        <fullName evidence="2">Uncharacterized protein</fullName>
    </submittedName>
</protein>
<keyword evidence="3" id="KW-1185">Reference proteome</keyword>
<organism evidence="2 3">
    <name type="scientific">Kordiimonas pumila</name>
    <dbReference type="NCBI Taxonomy" id="2161677"/>
    <lineage>
        <taxon>Bacteria</taxon>
        <taxon>Pseudomonadati</taxon>
        <taxon>Pseudomonadota</taxon>
        <taxon>Alphaproteobacteria</taxon>
        <taxon>Kordiimonadales</taxon>
        <taxon>Kordiimonadaceae</taxon>
        <taxon>Kordiimonas</taxon>
    </lineage>
</organism>
<keyword evidence="1" id="KW-0472">Membrane</keyword>
<evidence type="ECO:0000313" key="3">
    <source>
        <dbReference type="Proteomes" id="UP001595444"/>
    </source>
</evidence>
<keyword evidence="1" id="KW-0812">Transmembrane</keyword>
<keyword evidence="1" id="KW-1133">Transmembrane helix</keyword>
<evidence type="ECO:0000256" key="1">
    <source>
        <dbReference type="SAM" id="Phobius"/>
    </source>
</evidence>
<dbReference type="EMBL" id="JBHRSL010000010">
    <property type="protein sequence ID" value="MFC3052609.1"/>
    <property type="molecule type" value="Genomic_DNA"/>
</dbReference>
<accession>A0ABV7D5Z1</accession>
<dbReference type="Proteomes" id="UP001595444">
    <property type="component" value="Unassembled WGS sequence"/>
</dbReference>
<feature type="transmembrane region" description="Helical" evidence="1">
    <location>
        <begin position="59"/>
        <end position="77"/>
    </location>
</feature>
<proteinExistence type="predicted"/>
<sequence>MKPIYLVFVLLLMLAAITVFVLLSGEPQHATGISSEFARGMKMGGDGAARLETIGRAPFYFQLVVTGLAGVLLYMGIAPARRDKPLIGFIVLVTFVNLAVWAFLYTGYEAYLQTGETSIAFGFPAPTNWTFWGIWLGYMLFNIFYVIGFRRYFFTHDDEAAFKKLVQECKSSERGI</sequence>
<reference evidence="3" key="1">
    <citation type="journal article" date="2019" name="Int. J. Syst. Evol. Microbiol.">
        <title>The Global Catalogue of Microorganisms (GCM) 10K type strain sequencing project: providing services to taxonomists for standard genome sequencing and annotation.</title>
        <authorList>
            <consortium name="The Broad Institute Genomics Platform"/>
            <consortium name="The Broad Institute Genome Sequencing Center for Infectious Disease"/>
            <person name="Wu L."/>
            <person name="Ma J."/>
        </authorList>
    </citation>
    <scope>NUCLEOTIDE SEQUENCE [LARGE SCALE GENOMIC DNA]</scope>
    <source>
        <strain evidence="3">KCTC 62164</strain>
    </source>
</reference>
<comment type="caution">
    <text evidence="2">The sequence shown here is derived from an EMBL/GenBank/DDBJ whole genome shotgun (WGS) entry which is preliminary data.</text>
</comment>
<feature type="transmembrane region" description="Helical" evidence="1">
    <location>
        <begin position="86"/>
        <end position="108"/>
    </location>
</feature>
<feature type="transmembrane region" description="Helical" evidence="1">
    <location>
        <begin position="128"/>
        <end position="147"/>
    </location>
</feature>
<gene>
    <name evidence="2" type="ORF">ACFOKA_11910</name>
</gene>
<dbReference type="RefSeq" id="WP_194213734.1">
    <property type="nucleotide sequence ID" value="NZ_CP061205.1"/>
</dbReference>